<dbReference type="EMBL" id="JAPWGY010000001">
    <property type="protein sequence ID" value="MCZ4280045.1"/>
    <property type="molecule type" value="Genomic_DNA"/>
</dbReference>
<evidence type="ECO:0000313" key="6">
    <source>
        <dbReference type="EMBL" id="MCZ4280045.1"/>
    </source>
</evidence>
<keyword evidence="7" id="KW-1185">Reference proteome</keyword>
<dbReference type="InterPro" id="IPR039424">
    <property type="entry name" value="SBP_5"/>
</dbReference>
<dbReference type="Pfam" id="PF00496">
    <property type="entry name" value="SBP_bac_5"/>
    <property type="match status" value="1"/>
</dbReference>
<evidence type="ECO:0000256" key="4">
    <source>
        <dbReference type="ARBA" id="ARBA00022729"/>
    </source>
</evidence>
<dbReference type="RefSeq" id="WP_269422238.1">
    <property type="nucleotide sequence ID" value="NZ_JAPWGY010000001.1"/>
</dbReference>
<dbReference type="Proteomes" id="UP001069802">
    <property type="component" value="Unassembled WGS sequence"/>
</dbReference>
<evidence type="ECO:0000256" key="2">
    <source>
        <dbReference type="ARBA" id="ARBA00005695"/>
    </source>
</evidence>
<dbReference type="PROSITE" id="PS51318">
    <property type="entry name" value="TAT"/>
    <property type="match status" value="1"/>
</dbReference>
<dbReference type="PANTHER" id="PTHR30290:SF10">
    <property type="entry name" value="PERIPLASMIC OLIGOPEPTIDE-BINDING PROTEIN-RELATED"/>
    <property type="match status" value="1"/>
</dbReference>
<dbReference type="PANTHER" id="PTHR30290">
    <property type="entry name" value="PERIPLASMIC BINDING COMPONENT OF ABC TRANSPORTER"/>
    <property type="match status" value="1"/>
</dbReference>
<gene>
    <name evidence="6" type="ORF">O4H49_04600</name>
</gene>
<dbReference type="InterPro" id="IPR006311">
    <property type="entry name" value="TAT_signal"/>
</dbReference>
<dbReference type="Gene3D" id="3.40.190.10">
    <property type="entry name" value="Periplasmic binding protein-like II"/>
    <property type="match status" value="1"/>
</dbReference>
<keyword evidence="4" id="KW-0732">Signal</keyword>
<dbReference type="InterPro" id="IPR030678">
    <property type="entry name" value="Peptide/Ni-bd"/>
</dbReference>
<comment type="subcellular location">
    <subcellularLocation>
        <location evidence="1">Periplasm</location>
    </subcellularLocation>
</comment>
<feature type="domain" description="Solute-binding protein family 5" evidence="5">
    <location>
        <begin position="98"/>
        <end position="427"/>
    </location>
</feature>
<evidence type="ECO:0000256" key="3">
    <source>
        <dbReference type="ARBA" id="ARBA00022448"/>
    </source>
</evidence>
<dbReference type="InterPro" id="IPR000914">
    <property type="entry name" value="SBP_5_dom"/>
</dbReference>
<proteinExistence type="inferred from homology"/>
<sequence>MSEISHYQHMVSTGKITRRDFFEKAAVLGLTATAASTLLSSGALAQSPNKGGTLKQGMLGASTVDDLAPGKQVDRMIVNVNYQLRNNLVEIASDGQAIPELAESWDVEPGAQKWVFNLRQGVEFHNGKTMDAEDVVFSLNQHRGEASESGGKGLASGIADVRTDGKNKVIVELTSGNADLPYLLADRHFKVIQKDENPSNGVGTGGYILESWEPGVRAITRKNPNYWKEGRAHVEAIETLAINDTAARSSALQTGAIHLMNAPDPKTLGLMKRNKNLQILRSAGGRHFTFAMRTDMAPFDNNHVRLALKYAIDREQLVNTILRGYGRVGNDHPVPETDPYHAKDLPQHSYDPDKAKFHLKQAGLDSLSIPFHTSDAAFVGAVDAGVLLRESAAAAGINVDIVREPADGFWSDVWMKKPFCPVYWDGRPTGEMMMSTVFQSDASWNDTFWKREDFDKLLLSVRAELDTSKRAEIYYELQRMISEEGGALTPMFADFVDIATADVMGFEASPENEMSGHRSGERVWLAS</sequence>
<dbReference type="PIRSF" id="PIRSF002741">
    <property type="entry name" value="MppA"/>
    <property type="match status" value="1"/>
</dbReference>
<name>A0ABT4LG16_9PROT</name>
<comment type="similarity">
    <text evidence="2">Belongs to the bacterial solute-binding protein 5 family.</text>
</comment>
<dbReference type="Gene3D" id="3.10.105.10">
    <property type="entry name" value="Dipeptide-binding Protein, Domain 3"/>
    <property type="match status" value="1"/>
</dbReference>
<dbReference type="SUPFAM" id="SSF53850">
    <property type="entry name" value="Periplasmic binding protein-like II"/>
    <property type="match status" value="1"/>
</dbReference>
<protein>
    <submittedName>
        <fullName evidence="6">ABC transporter substrate-binding protein</fullName>
    </submittedName>
</protein>
<reference evidence="6" key="1">
    <citation type="submission" date="2022-12" db="EMBL/GenBank/DDBJ databases">
        <title>Bacterial isolates from different developmental stages of Nematostella vectensis.</title>
        <authorList>
            <person name="Fraune S."/>
        </authorList>
    </citation>
    <scope>NUCLEOTIDE SEQUENCE</scope>
    <source>
        <strain evidence="6">G21630-S1</strain>
    </source>
</reference>
<accession>A0ABT4LG16</accession>
<dbReference type="CDD" id="cd08503">
    <property type="entry name" value="PBP2_NikA_DppA_OppA_like_17"/>
    <property type="match status" value="1"/>
</dbReference>
<evidence type="ECO:0000256" key="1">
    <source>
        <dbReference type="ARBA" id="ARBA00004418"/>
    </source>
</evidence>
<evidence type="ECO:0000259" key="5">
    <source>
        <dbReference type="Pfam" id="PF00496"/>
    </source>
</evidence>
<keyword evidence="3" id="KW-0813">Transport</keyword>
<comment type="caution">
    <text evidence="6">The sequence shown here is derived from an EMBL/GenBank/DDBJ whole genome shotgun (WGS) entry which is preliminary data.</text>
</comment>
<dbReference type="Gene3D" id="3.90.76.10">
    <property type="entry name" value="Dipeptide-binding Protein, Domain 1"/>
    <property type="match status" value="1"/>
</dbReference>
<organism evidence="6 7">
    <name type="scientific">Kiloniella laminariae</name>
    <dbReference type="NCBI Taxonomy" id="454162"/>
    <lineage>
        <taxon>Bacteria</taxon>
        <taxon>Pseudomonadati</taxon>
        <taxon>Pseudomonadota</taxon>
        <taxon>Alphaproteobacteria</taxon>
        <taxon>Rhodospirillales</taxon>
        <taxon>Kiloniellaceae</taxon>
        <taxon>Kiloniella</taxon>
    </lineage>
</organism>
<evidence type="ECO:0000313" key="7">
    <source>
        <dbReference type="Proteomes" id="UP001069802"/>
    </source>
</evidence>